<protein>
    <recommendedName>
        <fullName evidence="6">Lipoprotein</fullName>
    </recommendedName>
</protein>
<keyword evidence="3" id="KW-0472">Membrane</keyword>
<name>A0A5B8SRQ4_9GAMM</name>
<evidence type="ECO:0000256" key="5">
    <source>
        <dbReference type="ARBA" id="ARBA00023288"/>
    </source>
</evidence>
<comment type="similarity">
    <text evidence="6">Belongs to the nlpA lipoprotein family.</text>
</comment>
<gene>
    <name evidence="8" type="ORF">FGL86_12505</name>
</gene>
<organism evidence="8 9">
    <name type="scientific">Pistricoccus aurantiacus</name>
    <dbReference type="NCBI Taxonomy" id="1883414"/>
    <lineage>
        <taxon>Bacteria</taxon>
        <taxon>Pseudomonadati</taxon>
        <taxon>Pseudomonadota</taxon>
        <taxon>Gammaproteobacteria</taxon>
        <taxon>Oceanospirillales</taxon>
        <taxon>Halomonadaceae</taxon>
        <taxon>Pistricoccus</taxon>
    </lineage>
</organism>
<dbReference type="PIRSF" id="PIRSF002854">
    <property type="entry name" value="MetQ"/>
    <property type="match status" value="1"/>
</dbReference>
<evidence type="ECO:0000256" key="6">
    <source>
        <dbReference type="PIRNR" id="PIRNR002854"/>
    </source>
</evidence>
<sequence>MAIKRLVDKNLLSPVRWLGAAGLLSAAMLAGCGGDQEAQDQILKVGTVAGPETEVMQVAANRAKDEYGLDVKIVEFTDYVSPNAALADGSLDANAFQHEPYMVSMVEDRGYDFAIAGRTFVYPIGAYSEKYDSIEDLPDGATIALPNDPSNEGRSLILMHDEGLIELKDPENLEATPIDIAENPRNFKFREIEAAQLPRVLQDVDMAFINNTFAQPAGLSLDDALIKEGPDSPYVNLIVVREGDQEREAIRQLVSAYQSDEVAQKAEELFDGAAVPGWKDAAQ</sequence>
<proteinExistence type="inferred from homology"/>
<dbReference type="PANTHER" id="PTHR30429:SF1">
    <property type="entry name" value="D-METHIONINE-BINDING LIPOPROTEIN METQ-RELATED"/>
    <property type="match status" value="1"/>
</dbReference>
<dbReference type="GO" id="GO:0016020">
    <property type="term" value="C:membrane"/>
    <property type="evidence" value="ECO:0007669"/>
    <property type="project" value="UniProtKB-SubCell"/>
</dbReference>
<dbReference type="OrthoDB" id="9812878at2"/>
<dbReference type="KEGG" id="paur:FGL86_12505"/>
<keyword evidence="5 6" id="KW-0449">Lipoprotein</keyword>
<evidence type="ECO:0000256" key="7">
    <source>
        <dbReference type="PIRSR" id="PIRSR002854-1"/>
    </source>
</evidence>
<dbReference type="InterPro" id="IPR004872">
    <property type="entry name" value="Lipoprotein_NlpA"/>
</dbReference>
<feature type="lipid moiety-binding region" description="S-diacylglycerol cysteine" evidence="7">
    <location>
        <position position="32"/>
    </location>
</feature>
<dbReference type="PANTHER" id="PTHR30429">
    <property type="entry name" value="D-METHIONINE-BINDING LIPOPROTEIN METQ"/>
    <property type="match status" value="1"/>
</dbReference>
<keyword evidence="2" id="KW-0732">Signal</keyword>
<accession>A0A5B8SRQ4</accession>
<evidence type="ECO:0000256" key="4">
    <source>
        <dbReference type="ARBA" id="ARBA00023139"/>
    </source>
</evidence>
<dbReference type="Gene3D" id="3.40.190.10">
    <property type="entry name" value="Periplasmic binding protein-like II"/>
    <property type="match status" value="2"/>
</dbReference>
<evidence type="ECO:0000256" key="2">
    <source>
        <dbReference type="ARBA" id="ARBA00022729"/>
    </source>
</evidence>
<dbReference type="Proteomes" id="UP000321272">
    <property type="component" value="Chromosome"/>
</dbReference>
<dbReference type="EMBL" id="CP042382">
    <property type="protein sequence ID" value="QEA39812.1"/>
    <property type="molecule type" value="Genomic_DNA"/>
</dbReference>
<dbReference type="SUPFAM" id="SSF53850">
    <property type="entry name" value="Periplasmic binding protein-like II"/>
    <property type="match status" value="1"/>
</dbReference>
<keyword evidence="9" id="KW-1185">Reference proteome</keyword>
<dbReference type="PROSITE" id="PS51257">
    <property type="entry name" value="PROKAR_LIPOPROTEIN"/>
    <property type="match status" value="1"/>
</dbReference>
<dbReference type="AlphaFoldDB" id="A0A5B8SRQ4"/>
<reference evidence="8 9" key="1">
    <citation type="submission" date="2019-06" db="EMBL/GenBank/DDBJ databases">
        <title>Genome analyses of bacteria isolated from kimchi.</title>
        <authorList>
            <person name="Lee S."/>
            <person name="Ahn S."/>
            <person name="Roh S."/>
        </authorList>
    </citation>
    <scope>NUCLEOTIDE SEQUENCE [LARGE SCALE GENOMIC DNA]</scope>
    <source>
        <strain evidence="8 9">CBA4606</strain>
    </source>
</reference>
<evidence type="ECO:0000313" key="9">
    <source>
        <dbReference type="Proteomes" id="UP000321272"/>
    </source>
</evidence>
<dbReference type="NCBIfam" id="TIGR00363">
    <property type="entry name" value="MetQ/NlpA family lipoprotein"/>
    <property type="match status" value="1"/>
</dbReference>
<dbReference type="CDD" id="cd13598">
    <property type="entry name" value="PBP2_lipoprotein_IlpA_like"/>
    <property type="match status" value="1"/>
</dbReference>
<comment type="subcellular location">
    <subcellularLocation>
        <location evidence="1">Membrane</location>
        <topology evidence="1">Lipid-anchor</topology>
    </subcellularLocation>
</comment>
<dbReference type="Pfam" id="PF03180">
    <property type="entry name" value="Lipoprotein_9"/>
    <property type="match status" value="1"/>
</dbReference>
<evidence type="ECO:0000256" key="1">
    <source>
        <dbReference type="ARBA" id="ARBA00004635"/>
    </source>
</evidence>
<evidence type="ECO:0000256" key="3">
    <source>
        <dbReference type="ARBA" id="ARBA00023136"/>
    </source>
</evidence>
<keyword evidence="4" id="KW-0564">Palmitate</keyword>
<evidence type="ECO:0000313" key="8">
    <source>
        <dbReference type="EMBL" id="QEA39812.1"/>
    </source>
</evidence>